<proteinExistence type="predicted"/>
<keyword evidence="2" id="KW-1185">Reference proteome</keyword>
<reference evidence="1" key="1">
    <citation type="submission" date="2023-07" db="EMBL/GenBank/DDBJ databases">
        <title>Black Yeasts Isolated from many extreme environments.</title>
        <authorList>
            <person name="Coleine C."/>
            <person name="Stajich J.E."/>
            <person name="Selbmann L."/>
        </authorList>
    </citation>
    <scope>NUCLEOTIDE SEQUENCE</scope>
    <source>
        <strain evidence="1">CCFEE 5714</strain>
    </source>
</reference>
<organism evidence="1 2">
    <name type="scientific">Vermiconidia calcicola</name>
    <dbReference type="NCBI Taxonomy" id="1690605"/>
    <lineage>
        <taxon>Eukaryota</taxon>
        <taxon>Fungi</taxon>
        <taxon>Dikarya</taxon>
        <taxon>Ascomycota</taxon>
        <taxon>Pezizomycotina</taxon>
        <taxon>Dothideomycetes</taxon>
        <taxon>Dothideomycetidae</taxon>
        <taxon>Mycosphaerellales</taxon>
        <taxon>Extremaceae</taxon>
        <taxon>Vermiconidia</taxon>
    </lineage>
</organism>
<dbReference type="Proteomes" id="UP001281147">
    <property type="component" value="Unassembled WGS sequence"/>
</dbReference>
<protein>
    <submittedName>
        <fullName evidence="1">Uncharacterized protein</fullName>
    </submittedName>
</protein>
<gene>
    <name evidence="1" type="ORF">LTR37_001952</name>
</gene>
<evidence type="ECO:0000313" key="1">
    <source>
        <dbReference type="EMBL" id="KAK3723229.1"/>
    </source>
</evidence>
<accession>A0ACC3NUL9</accession>
<dbReference type="EMBL" id="JAUTXU010000010">
    <property type="protein sequence ID" value="KAK3723229.1"/>
    <property type="molecule type" value="Genomic_DNA"/>
</dbReference>
<name>A0ACC3NUL9_9PEZI</name>
<sequence length="161" mass="18791">MAPPRRLERYLRRKARQEGVPIREAATCVKSQPRKKGVVCYSRLLFHLIDGANDNKKPSRFNQQQSRLLSLPPELRNKIYQHALQAPDIIFIKHSSGLIPPAWINASKQLHNETYKMWYTINHFCLQIDDLDYTPFIGLPRFCDRNDLQLDLGITFSHSYA</sequence>
<evidence type="ECO:0000313" key="2">
    <source>
        <dbReference type="Proteomes" id="UP001281147"/>
    </source>
</evidence>
<comment type="caution">
    <text evidence="1">The sequence shown here is derived from an EMBL/GenBank/DDBJ whole genome shotgun (WGS) entry which is preliminary data.</text>
</comment>